<evidence type="ECO:0000256" key="3">
    <source>
        <dbReference type="PROSITE-ProRule" id="PRU00023"/>
    </source>
</evidence>
<keyword evidence="2 3" id="KW-0040">ANK repeat</keyword>
<sequence length="112" mass="12603">MESDRKVQCFGSMDICANVCDAKCHVFRKCVKAKKKIRSKLFDFHSLRRGAGVNVQDDNGYTPLHHACLRGHKEIVRLLLSVDASPCVVDKKGATPSTWPRGRGTPTLWRCF</sequence>
<dbReference type="GO" id="GO:0005829">
    <property type="term" value="C:cytosol"/>
    <property type="evidence" value="ECO:0007669"/>
    <property type="project" value="TreeGrafter"/>
</dbReference>
<dbReference type="InterPro" id="IPR033635">
    <property type="entry name" value="ANKS1/Caskin"/>
</dbReference>
<dbReference type="InterPro" id="IPR002110">
    <property type="entry name" value="Ankyrin_rpt"/>
</dbReference>
<dbReference type="EMBL" id="CAVLEF010000003">
    <property type="protein sequence ID" value="CAK1542597.1"/>
    <property type="molecule type" value="Genomic_DNA"/>
</dbReference>
<dbReference type="Proteomes" id="UP001497472">
    <property type="component" value="Unassembled WGS sequence"/>
</dbReference>
<keyword evidence="5" id="KW-1185">Reference proteome</keyword>
<feature type="repeat" description="ANK" evidence="3">
    <location>
        <begin position="59"/>
        <end position="91"/>
    </location>
</feature>
<name>A0AAV1J0N3_9NEOP</name>
<reference evidence="4 5" key="1">
    <citation type="submission" date="2023-11" db="EMBL/GenBank/DDBJ databases">
        <authorList>
            <person name="Okamura Y."/>
        </authorList>
    </citation>
    <scope>NUCLEOTIDE SEQUENCE [LARGE SCALE GENOMIC DNA]</scope>
</reference>
<organism evidence="4 5">
    <name type="scientific">Leptosia nina</name>
    <dbReference type="NCBI Taxonomy" id="320188"/>
    <lineage>
        <taxon>Eukaryota</taxon>
        <taxon>Metazoa</taxon>
        <taxon>Ecdysozoa</taxon>
        <taxon>Arthropoda</taxon>
        <taxon>Hexapoda</taxon>
        <taxon>Insecta</taxon>
        <taxon>Pterygota</taxon>
        <taxon>Neoptera</taxon>
        <taxon>Endopterygota</taxon>
        <taxon>Lepidoptera</taxon>
        <taxon>Glossata</taxon>
        <taxon>Ditrysia</taxon>
        <taxon>Papilionoidea</taxon>
        <taxon>Pieridae</taxon>
        <taxon>Pierinae</taxon>
        <taxon>Leptosia</taxon>
    </lineage>
</organism>
<evidence type="ECO:0000313" key="4">
    <source>
        <dbReference type="EMBL" id="CAK1542597.1"/>
    </source>
</evidence>
<protein>
    <submittedName>
        <fullName evidence="4">Uncharacterized protein</fullName>
    </submittedName>
</protein>
<dbReference type="Pfam" id="PF12796">
    <property type="entry name" value="Ank_2"/>
    <property type="match status" value="1"/>
</dbReference>
<dbReference type="SUPFAM" id="SSF48403">
    <property type="entry name" value="Ankyrin repeat"/>
    <property type="match status" value="1"/>
</dbReference>
<dbReference type="Gene3D" id="1.25.40.20">
    <property type="entry name" value="Ankyrin repeat-containing domain"/>
    <property type="match status" value="1"/>
</dbReference>
<dbReference type="PROSITE" id="PS50297">
    <property type="entry name" value="ANK_REP_REGION"/>
    <property type="match status" value="1"/>
</dbReference>
<evidence type="ECO:0000256" key="1">
    <source>
        <dbReference type="ARBA" id="ARBA00022737"/>
    </source>
</evidence>
<comment type="caution">
    <text evidence="4">The sequence shown here is derived from an EMBL/GenBank/DDBJ whole genome shotgun (WGS) entry which is preliminary data.</text>
</comment>
<proteinExistence type="predicted"/>
<evidence type="ECO:0000313" key="5">
    <source>
        <dbReference type="Proteomes" id="UP001497472"/>
    </source>
</evidence>
<dbReference type="SMART" id="SM00248">
    <property type="entry name" value="ANK"/>
    <property type="match status" value="1"/>
</dbReference>
<dbReference type="PANTHER" id="PTHR24174">
    <property type="entry name" value="ANKYRIN REPEAT AND STERILE ALPHA MOTIF DOMAIN-CONTAINING PROTEIN 1"/>
    <property type="match status" value="1"/>
</dbReference>
<dbReference type="AlphaFoldDB" id="A0AAV1J0N3"/>
<accession>A0AAV1J0N3</accession>
<gene>
    <name evidence="4" type="ORF">LNINA_LOCUS2478</name>
</gene>
<dbReference type="PANTHER" id="PTHR24174:SF1">
    <property type="entry name" value="IP14385P"/>
    <property type="match status" value="1"/>
</dbReference>
<dbReference type="PROSITE" id="PS50088">
    <property type="entry name" value="ANK_REPEAT"/>
    <property type="match status" value="1"/>
</dbReference>
<keyword evidence="1" id="KW-0677">Repeat</keyword>
<dbReference type="InterPro" id="IPR036770">
    <property type="entry name" value="Ankyrin_rpt-contain_sf"/>
</dbReference>
<evidence type="ECO:0000256" key="2">
    <source>
        <dbReference type="ARBA" id="ARBA00023043"/>
    </source>
</evidence>